<dbReference type="InterPro" id="IPR027417">
    <property type="entry name" value="P-loop_NTPase"/>
</dbReference>
<evidence type="ECO:0000313" key="7">
    <source>
        <dbReference type="Proteomes" id="UP001519332"/>
    </source>
</evidence>
<dbReference type="PANTHER" id="PTHR32114:SF2">
    <property type="entry name" value="ABC TRANSPORTER ABCH.3"/>
    <property type="match status" value="1"/>
</dbReference>
<name>A0ABS4TJ29_9PSEU</name>
<comment type="caution">
    <text evidence="6">The sequence shown here is derived from an EMBL/GenBank/DDBJ whole genome shotgun (WGS) entry which is preliminary data.</text>
</comment>
<reference evidence="6 7" key="1">
    <citation type="submission" date="2021-03" db="EMBL/GenBank/DDBJ databases">
        <title>Sequencing the genomes of 1000 actinobacteria strains.</title>
        <authorList>
            <person name="Klenk H.-P."/>
        </authorList>
    </citation>
    <scope>NUCLEOTIDE SEQUENCE [LARGE SCALE GENOMIC DNA]</scope>
    <source>
        <strain evidence="6 7">DSM 46670</strain>
    </source>
</reference>
<organism evidence="6 7">
    <name type="scientific">Kibdelosporangium banguiense</name>
    <dbReference type="NCBI Taxonomy" id="1365924"/>
    <lineage>
        <taxon>Bacteria</taxon>
        <taxon>Bacillati</taxon>
        <taxon>Actinomycetota</taxon>
        <taxon>Actinomycetes</taxon>
        <taxon>Pseudonocardiales</taxon>
        <taxon>Pseudonocardiaceae</taxon>
        <taxon>Kibdelosporangium</taxon>
    </lineage>
</organism>
<sequence length="801" mass="88830">MNSATDGVRELLVERLTSTADPAVHTLVLAAFDGRDDPGDSSGRPLEEQPDSPRQVFLNAIHVEGFRGIGPRKTLQVTPGPGLTLVTGRNGSGKSSFAEAAEVAMTGDNERWSARTSVWREGWRNLHHDGPATVAVDLVSAHRDSKIRISRSWQNDKIDDAGWWIRTGQDSVAYNGDRWRSELVTYRPFLSYSELGKLINSKPSELYDSVFRLLGLESLSDTRKRLQESFKQLNDAAKIVTSDRKALLTECTEIDDPRAAECARMLQPAQPDLARLAGLVAPGDANTTAGTALRRLAELPLPGDDLVKAAVERLSTALGVLNHRRTADVSSARDTADLLRRALLLHESTGDGPCPVCAAGHLDQDWRVRATTAVTTHESVAAQLRAAELEVGHAQDDVRELIAPIPAELAEGHPGVDTTEALAAWREWRALATLQSPEDVASQLWERHHVLSRKVRDLRAASEQELTRRNEVWQPFAGKLLAWLEQARQVAANAERRKQLHAAQEWIKKAWDDLRDQRVLPYAEAAQRIWHSLRQQSNVDLGKFKLAGGLVQRKVDLEVQVDGSRSAALGVMSQGELHALALSLFLPRATVEQSPFRFVMIDDPVQAMDPAKVDGLARVLSDLAEDRQVIVFTHDDRLAEAVRRQKLPATIWEVVRGEQSRVELRAAGNPVKRYLADARAVARTTQMPAAFRCEIVVSMCRSALDAVSHQVIRSRRLSRGERYHDVDDLIETTRTTHEKLTLAVFDDPTRNADLYSRIKISGPRAVETVQACKQGAHRGYEGDLGQLIKDTEALASWVERQ</sequence>
<evidence type="ECO:0000256" key="4">
    <source>
        <dbReference type="SAM" id="MobiDB-lite"/>
    </source>
</evidence>
<dbReference type="InterPro" id="IPR003395">
    <property type="entry name" value="RecF/RecN/SMC_N"/>
</dbReference>
<comment type="similarity">
    <text evidence="1">Belongs to the SMC family. SbcC subfamily.</text>
</comment>
<proteinExistence type="inferred from homology"/>
<dbReference type="PANTHER" id="PTHR32114">
    <property type="entry name" value="ABC TRANSPORTER ABCH.3"/>
    <property type="match status" value="1"/>
</dbReference>
<evidence type="ECO:0000256" key="1">
    <source>
        <dbReference type="ARBA" id="ARBA00006930"/>
    </source>
</evidence>
<keyword evidence="7" id="KW-1185">Reference proteome</keyword>
<dbReference type="EMBL" id="JAGINW010000001">
    <property type="protein sequence ID" value="MBP2324422.1"/>
    <property type="molecule type" value="Genomic_DNA"/>
</dbReference>
<feature type="domain" description="RecF/RecN/SMC N-terminal" evidence="5">
    <location>
        <begin position="58"/>
        <end position="643"/>
    </location>
</feature>
<evidence type="ECO:0000256" key="3">
    <source>
        <dbReference type="ARBA" id="ARBA00013368"/>
    </source>
</evidence>
<comment type="subunit">
    <text evidence="2">Heterodimer of SbcC and SbcD.</text>
</comment>
<dbReference type="Proteomes" id="UP001519332">
    <property type="component" value="Unassembled WGS sequence"/>
</dbReference>
<evidence type="ECO:0000256" key="2">
    <source>
        <dbReference type="ARBA" id="ARBA00011322"/>
    </source>
</evidence>
<dbReference type="Pfam" id="PF02463">
    <property type="entry name" value="SMC_N"/>
    <property type="match status" value="1"/>
</dbReference>
<evidence type="ECO:0000259" key="5">
    <source>
        <dbReference type="Pfam" id="PF02463"/>
    </source>
</evidence>
<dbReference type="RefSeq" id="WP_245378367.1">
    <property type="nucleotide sequence ID" value="NZ_JAGINW010000001.1"/>
</dbReference>
<feature type="region of interest" description="Disordered" evidence="4">
    <location>
        <begin position="33"/>
        <end position="53"/>
    </location>
</feature>
<evidence type="ECO:0000313" key="6">
    <source>
        <dbReference type="EMBL" id="MBP2324422.1"/>
    </source>
</evidence>
<accession>A0ABS4TJ29</accession>
<dbReference type="SUPFAM" id="SSF52540">
    <property type="entry name" value="P-loop containing nucleoside triphosphate hydrolases"/>
    <property type="match status" value="1"/>
</dbReference>
<gene>
    <name evidence="6" type="ORF">JOF56_004807</name>
</gene>
<dbReference type="Gene3D" id="3.40.50.300">
    <property type="entry name" value="P-loop containing nucleotide triphosphate hydrolases"/>
    <property type="match status" value="2"/>
</dbReference>
<protein>
    <recommendedName>
        <fullName evidence="3">Nuclease SbcCD subunit C</fullName>
    </recommendedName>
</protein>